<protein>
    <submittedName>
        <fullName evidence="2">Twin-arginine translocation signal domain-containing protein</fullName>
    </submittedName>
</protein>
<dbReference type="RefSeq" id="WP_224830078.1">
    <property type="nucleotide sequence ID" value="NZ_JAIVEF010000037.1"/>
</dbReference>
<keyword evidence="3" id="KW-1185">Reference proteome</keyword>
<accession>A0ABD5QKZ4</accession>
<evidence type="ECO:0000256" key="1">
    <source>
        <dbReference type="SAM" id="MobiDB-lite"/>
    </source>
</evidence>
<organism evidence="2 3">
    <name type="scientific">Saliphagus infecundisoli</name>
    <dbReference type="NCBI Taxonomy" id="1849069"/>
    <lineage>
        <taxon>Archaea</taxon>
        <taxon>Methanobacteriati</taxon>
        <taxon>Methanobacteriota</taxon>
        <taxon>Stenosarchaea group</taxon>
        <taxon>Halobacteria</taxon>
        <taxon>Halobacteriales</taxon>
        <taxon>Natrialbaceae</taxon>
        <taxon>Saliphagus</taxon>
    </lineage>
</organism>
<reference evidence="2 3" key="1">
    <citation type="journal article" date="2019" name="Int. J. Syst. Evol. Microbiol.">
        <title>The Global Catalogue of Microorganisms (GCM) 10K type strain sequencing project: providing services to taxonomists for standard genome sequencing and annotation.</title>
        <authorList>
            <consortium name="The Broad Institute Genomics Platform"/>
            <consortium name="The Broad Institute Genome Sequencing Center for Infectious Disease"/>
            <person name="Wu L."/>
            <person name="Ma J."/>
        </authorList>
    </citation>
    <scope>NUCLEOTIDE SEQUENCE [LARGE SCALE GENOMIC DNA]</scope>
    <source>
        <strain evidence="2 3">CGMCC 1.15824</strain>
    </source>
</reference>
<feature type="region of interest" description="Disordered" evidence="1">
    <location>
        <begin position="174"/>
        <end position="193"/>
    </location>
</feature>
<evidence type="ECO:0000313" key="3">
    <source>
        <dbReference type="Proteomes" id="UP001595925"/>
    </source>
</evidence>
<dbReference type="PROSITE" id="PS51257">
    <property type="entry name" value="PROKAR_LIPOPROTEIN"/>
    <property type="match status" value="1"/>
</dbReference>
<dbReference type="AlphaFoldDB" id="A0ABD5QKZ4"/>
<dbReference type="EMBL" id="JBHSJG010000071">
    <property type="protein sequence ID" value="MFC4990325.1"/>
    <property type="molecule type" value="Genomic_DNA"/>
</dbReference>
<gene>
    <name evidence="2" type="ORF">ACFPFO_21755</name>
</gene>
<dbReference type="Proteomes" id="UP001595925">
    <property type="component" value="Unassembled WGS sequence"/>
</dbReference>
<evidence type="ECO:0000313" key="2">
    <source>
        <dbReference type="EMBL" id="MFC4990325.1"/>
    </source>
</evidence>
<sequence length="297" mass="31753">MHRRRLLTASGATLAGVSLAGCLSSSEESVFKEITGSSWNLVVTFAEGSQIEEISLVNPDGDVFNGATLELGQRRIALSLIEYGSGEAQAMYRRGEEYTLVAVDADDERHERSITLEPAVELADIDIFGQTDVGDDPGTGPLTDLHGASTTAPVIALENDGNAPGLIFESGVAGENVPNPRVAPPNRDDSTPDGARLIPLNDDRYGLVSTVGHAVVGVDETTSAITAYSPFAFPEETFTEDEVAEWVGEEIEATLVVAIFPATELFATLTVAFGGELSRESNLWYFEETQLVEVEIE</sequence>
<proteinExistence type="predicted"/>
<comment type="caution">
    <text evidence="2">The sequence shown here is derived from an EMBL/GenBank/DDBJ whole genome shotgun (WGS) entry which is preliminary data.</text>
</comment>
<name>A0ABD5QKZ4_9EURY</name>